<name>A0A8T0E9M2_ARGBR</name>
<feature type="compositionally biased region" description="Low complexity" evidence="1">
    <location>
        <begin position="237"/>
        <end position="256"/>
    </location>
</feature>
<gene>
    <name evidence="2" type="ORF">HNY73_021271</name>
</gene>
<keyword evidence="3" id="KW-1185">Reference proteome</keyword>
<reference evidence="2" key="1">
    <citation type="journal article" date="2020" name="bioRxiv">
        <title>Chromosome-level reference genome of the European wasp spider Argiope bruennichi: a resource for studies on range expansion and evolutionary adaptation.</title>
        <authorList>
            <person name="Sheffer M.M."/>
            <person name="Hoppe A."/>
            <person name="Krehenwinkel H."/>
            <person name="Uhl G."/>
            <person name="Kuss A.W."/>
            <person name="Jensen L."/>
            <person name="Jensen C."/>
            <person name="Gillespie R.G."/>
            <person name="Hoff K.J."/>
            <person name="Prost S."/>
        </authorList>
    </citation>
    <scope>NUCLEOTIDE SEQUENCE</scope>
</reference>
<dbReference type="AlphaFoldDB" id="A0A8T0E9M2"/>
<dbReference type="InterPro" id="IPR008042">
    <property type="entry name" value="Retrotrans_Pao"/>
</dbReference>
<protein>
    <submittedName>
        <fullName evidence="2">Uncharacterized protein</fullName>
    </submittedName>
</protein>
<feature type="region of interest" description="Disordered" evidence="1">
    <location>
        <begin position="228"/>
        <end position="269"/>
    </location>
</feature>
<dbReference type="PANTHER" id="PTHR47331">
    <property type="entry name" value="PHD-TYPE DOMAIN-CONTAINING PROTEIN"/>
    <property type="match status" value="1"/>
</dbReference>
<comment type="caution">
    <text evidence="2">The sequence shown here is derived from an EMBL/GenBank/DDBJ whole genome shotgun (WGS) entry which is preliminary data.</text>
</comment>
<dbReference type="Proteomes" id="UP000807504">
    <property type="component" value="Unassembled WGS sequence"/>
</dbReference>
<evidence type="ECO:0000256" key="1">
    <source>
        <dbReference type="SAM" id="MobiDB-lite"/>
    </source>
</evidence>
<proteinExistence type="predicted"/>
<sequence>MMSAKFDLRGWRFNEVISTFHRTGEESSAHEENVSVLGLEWNSEDDILRCAYKQDVFDAIPLIKRSILSSANQLFDPLGILSSVTLKFKILMQDCWGAKLSWDAELSDELAKKFLKLKSDLTYVDNLTFPRRLAVSEGRLRNLSPFFDPKGLIRIKAQLLMRKDFENFKYPILLPPDHIAVHKMIMHRHQTLSHCGIHTLMSSRLYPLEVSSPIDRNLRKRIEDPVICDEGKDHNPSDSSSPVPVSQEESAPVPVSQEESAPVPVSQEEILPTSQPWRINRYGRTLRAPHRLDL</sequence>
<evidence type="ECO:0000313" key="3">
    <source>
        <dbReference type="Proteomes" id="UP000807504"/>
    </source>
</evidence>
<accession>A0A8T0E9M2</accession>
<organism evidence="2 3">
    <name type="scientific">Argiope bruennichi</name>
    <name type="common">Wasp spider</name>
    <name type="synonym">Aranea bruennichi</name>
    <dbReference type="NCBI Taxonomy" id="94029"/>
    <lineage>
        <taxon>Eukaryota</taxon>
        <taxon>Metazoa</taxon>
        <taxon>Ecdysozoa</taxon>
        <taxon>Arthropoda</taxon>
        <taxon>Chelicerata</taxon>
        <taxon>Arachnida</taxon>
        <taxon>Araneae</taxon>
        <taxon>Araneomorphae</taxon>
        <taxon>Entelegynae</taxon>
        <taxon>Araneoidea</taxon>
        <taxon>Araneidae</taxon>
        <taxon>Argiope</taxon>
    </lineage>
</organism>
<evidence type="ECO:0000313" key="2">
    <source>
        <dbReference type="EMBL" id="KAF8768453.1"/>
    </source>
</evidence>
<dbReference type="EMBL" id="JABXBU010002230">
    <property type="protein sequence ID" value="KAF8768453.1"/>
    <property type="molecule type" value="Genomic_DNA"/>
</dbReference>
<reference evidence="2" key="2">
    <citation type="submission" date="2020-06" db="EMBL/GenBank/DDBJ databases">
        <authorList>
            <person name="Sheffer M."/>
        </authorList>
    </citation>
    <scope>NUCLEOTIDE SEQUENCE</scope>
</reference>
<dbReference type="Pfam" id="PF05380">
    <property type="entry name" value="Peptidase_A17"/>
    <property type="match status" value="1"/>
</dbReference>